<comment type="caution">
    <text evidence="1">The sequence shown here is derived from an EMBL/GenBank/DDBJ whole genome shotgun (WGS) entry which is preliminary data.</text>
</comment>
<accession>A0ABN7ZJF5</accession>
<dbReference type="RefSeq" id="WP_224044580.1">
    <property type="nucleotide sequence ID" value="NZ_CAJZAH010000011.1"/>
</dbReference>
<protein>
    <submittedName>
        <fullName evidence="1">Uncharacterized protein</fullName>
    </submittedName>
</protein>
<name>A0ABN7ZJF5_9BURK</name>
<organism evidence="1 2">
    <name type="scientific">Cupriavidus respiraculi</name>
    <dbReference type="NCBI Taxonomy" id="195930"/>
    <lineage>
        <taxon>Bacteria</taxon>
        <taxon>Pseudomonadati</taxon>
        <taxon>Pseudomonadota</taxon>
        <taxon>Betaproteobacteria</taxon>
        <taxon>Burkholderiales</taxon>
        <taxon>Burkholderiaceae</taxon>
        <taxon>Cupriavidus</taxon>
    </lineage>
</organism>
<reference evidence="1 2" key="1">
    <citation type="submission" date="2021-08" db="EMBL/GenBank/DDBJ databases">
        <authorList>
            <person name="Peeters C."/>
        </authorList>
    </citation>
    <scope>NUCLEOTIDE SEQUENCE [LARGE SCALE GENOMIC DNA]</scope>
    <source>
        <strain evidence="1 2">LMG 21510</strain>
    </source>
</reference>
<sequence length="105" mass="11299">MAGAHTAATAFAEAVAMCSGDAAPAAWSSRAAYWTAVRYGTVALRDAPAWADAQDRWGRLWDVVRQEHLPPIPGAPEVGQQRATATVAEHNIAQMRTMVGGRKRR</sequence>
<evidence type="ECO:0000313" key="2">
    <source>
        <dbReference type="Proteomes" id="UP000721236"/>
    </source>
</evidence>
<dbReference type="Proteomes" id="UP000721236">
    <property type="component" value="Unassembled WGS sequence"/>
</dbReference>
<proteinExistence type="predicted"/>
<dbReference type="EMBL" id="CAJZAH010000011">
    <property type="protein sequence ID" value="CAG9184229.1"/>
    <property type="molecule type" value="Genomic_DNA"/>
</dbReference>
<evidence type="ECO:0000313" key="1">
    <source>
        <dbReference type="EMBL" id="CAG9184229.1"/>
    </source>
</evidence>
<keyword evidence="2" id="KW-1185">Reference proteome</keyword>
<gene>
    <name evidence="1" type="ORF">LMG21510_05045</name>
</gene>